<dbReference type="Proteomes" id="UP000219331">
    <property type="component" value="Unassembled WGS sequence"/>
</dbReference>
<keyword evidence="1" id="KW-0472">Membrane</keyword>
<organism evidence="2 3">
    <name type="scientific">Stappia indica</name>
    <dbReference type="NCBI Taxonomy" id="538381"/>
    <lineage>
        <taxon>Bacteria</taxon>
        <taxon>Pseudomonadati</taxon>
        <taxon>Pseudomonadota</taxon>
        <taxon>Alphaproteobacteria</taxon>
        <taxon>Hyphomicrobiales</taxon>
        <taxon>Stappiaceae</taxon>
        <taxon>Stappia</taxon>
    </lineage>
</organism>
<reference evidence="2 3" key="1">
    <citation type="submission" date="2017-08" db="EMBL/GenBank/DDBJ databases">
        <authorList>
            <person name="de Groot N.N."/>
        </authorList>
    </citation>
    <scope>NUCLEOTIDE SEQUENCE [LARGE SCALE GENOMIC DNA]</scope>
    <source>
        <strain evidence="2 3">USBA 352</strain>
    </source>
</reference>
<sequence length="38" mass="4182">MFDEFRDSFQDLAALAALTLFGTTMLLWSSAIAELLTA</sequence>
<protein>
    <submittedName>
        <fullName evidence="2">Uncharacterized protein</fullName>
    </submittedName>
</protein>
<gene>
    <name evidence="2" type="ORF">SAMN05421512_10460</name>
</gene>
<evidence type="ECO:0000313" key="3">
    <source>
        <dbReference type="Proteomes" id="UP000219331"/>
    </source>
</evidence>
<keyword evidence="3" id="KW-1185">Reference proteome</keyword>
<dbReference type="AlphaFoldDB" id="A0A285S6W8"/>
<accession>A0A285S6W8</accession>
<keyword evidence="1" id="KW-1133">Transmembrane helix</keyword>
<evidence type="ECO:0000256" key="1">
    <source>
        <dbReference type="SAM" id="Phobius"/>
    </source>
</evidence>
<keyword evidence="1" id="KW-0812">Transmembrane</keyword>
<proteinExistence type="predicted"/>
<evidence type="ECO:0000313" key="2">
    <source>
        <dbReference type="EMBL" id="SOC03204.1"/>
    </source>
</evidence>
<dbReference type="EMBL" id="OBML01000004">
    <property type="protein sequence ID" value="SOC03204.1"/>
    <property type="molecule type" value="Genomic_DNA"/>
</dbReference>
<name>A0A285S6W8_9HYPH</name>
<feature type="transmembrane region" description="Helical" evidence="1">
    <location>
        <begin position="12"/>
        <end position="33"/>
    </location>
</feature>